<dbReference type="SUPFAM" id="SSF47113">
    <property type="entry name" value="Histone-fold"/>
    <property type="match status" value="1"/>
</dbReference>
<evidence type="ECO:0000256" key="2">
    <source>
        <dbReference type="ARBA" id="ARBA00004286"/>
    </source>
</evidence>
<evidence type="ECO:0000313" key="11">
    <source>
        <dbReference type="Proteomes" id="UP000820818"/>
    </source>
</evidence>
<dbReference type="GO" id="GO:0030527">
    <property type="term" value="F:structural constituent of chromatin"/>
    <property type="evidence" value="ECO:0007669"/>
    <property type="project" value="InterPro"/>
</dbReference>
<keyword evidence="6" id="KW-0539">Nucleus</keyword>
<evidence type="ECO:0000256" key="5">
    <source>
        <dbReference type="ARBA" id="ARBA00023125"/>
    </source>
</evidence>
<dbReference type="SMART" id="SM00428">
    <property type="entry name" value="H3"/>
    <property type="match status" value="1"/>
</dbReference>
<evidence type="ECO:0000256" key="7">
    <source>
        <dbReference type="ARBA" id="ARBA00023269"/>
    </source>
</evidence>
<keyword evidence="5" id="KW-0238">DNA-binding</keyword>
<evidence type="ECO:0000313" key="10">
    <source>
        <dbReference type="EMBL" id="KAI9552334.1"/>
    </source>
</evidence>
<gene>
    <name evidence="10" type="ORF">GHT06_022699</name>
</gene>
<keyword evidence="4" id="KW-0158">Chromosome</keyword>
<reference evidence="10 11" key="1">
    <citation type="submission" date="2022-05" db="EMBL/GenBank/DDBJ databases">
        <title>A multi-omics perspective on studying reproductive biology in Daphnia sinensis.</title>
        <authorList>
            <person name="Jia J."/>
        </authorList>
    </citation>
    <scope>NUCLEOTIDE SEQUENCE [LARGE SCALE GENOMIC DNA]</scope>
    <source>
        <strain evidence="10 11">WSL</strain>
    </source>
</reference>
<dbReference type="FunFam" id="1.10.20.10:FF:000085">
    <property type="entry name" value="Histone H3.2"/>
    <property type="match status" value="1"/>
</dbReference>
<name>A0AAD5KHG2_9CRUS</name>
<comment type="caution">
    <text evidence="10">The sequence shown here is derived from an EMBL/GenBank/DDBJ whole genome shotgun (WGS) entry which is preliminary data.</text>
</comment>
<evidence type="ECO:0000256" key="1">
    <source>
        <dbReference type="ARBA" id="ARBA00004123"/>
    </source>
</evidence>
<evidence type="ECO:0000256" key="4">
    <source>
        <dbReference type="ARBA" id="ARBA00022454"/>
    </source>
</evidence>
<dbReference type="InterPro" id="IPR007125">
    <property type="entry name" value="H2A/H2B/H3"/>
</dbReference>
<feature type="domain" description="Core Histone H2A/H2B/H3" evidence="9">
    <location>
        <begin position="60"/>
        <end position="147"/>
    </location>
</feature>
<proteinExistence type="inferred from homology"/>
<dbReference type="PROSITE" id="PS00959">
    <property type="entry name" value="HISTONE_H3_2"/>
    <property type="match status" value="1"/>
</dbReference>
<sequence length="151" mass="17329">MDNTRRTARKSTGGSLARNQVINKITARKSTTRQSRTRTSNERPTQTQQHGRGLRRLYRPGAVAIRNIRRYQNSTRLLIPKLPFQRLVRDIAREFKLNLAFQSAALGALHEASEAFLVGLFEDTNLCATHAHRVTIMPRDIQLARRIRGER</sequence>
<dbReference type="InterPro" id="IPR000164">
    <property type="entry name" value="Histone_H3/CENP-A"/>
</dbReference>
<dbReference type="PANTHER" id="PTHR11426">
    <property type="entry name" value="HISTONE H3"/>
    <property type="match status" value="1"/>
</dbReference>
<comment type="subcellular location">
    <subcellularLocation>
        <location evidence="2">Chromosome</location>
    </subcellularLocation>
    <subcellularLocation>
        <location evidence="1">Nucleus</location>
    </subcellularLocation>
</comment>
<keyword evidence="11" id="KW-1185">Reference proteome</keyword>
<dbReference type="CDD" id="cd22911">
    <property type="entry name" value="HFD_H3"/>
    <property type="match status" value="1"/>
</dbReference>
<dbReference type="Gene3D" id="1.10.20.10">
    <property type="entry name" value="Histone, subunit A"/>
    <property type="match status" value="1"/>
</dbReference>
<organism evidence="10 11">
    <name type="scientific">Daphnia sinensis</name>
    <dbReference type="NCBI Taxonomy" id="1820382"/>
    <lineage>
        <taxon>Eukaryota</taxon>
        <taxon>Metazoa</taxon>
        <taxon>Ecdysozoa</taxon>
        <taxon>Arthropoda</taxon>
        <taxon>Crustacea</taxon>
        <taxon>Branchiopoda</taxon>
        <taxon>Diplostraca</taxon>
        <taxon>Cladocera</taxon>
        <taxon>Anomopoda</taxon>
        <taxon>Daphniidae</taxon>
        <taxon>Daphnia</taxon>
        <taxon>Daphnia similis group</taxon>
    </lineage>
</organism>
<dbReference type="Pfam" id="PF00125">
    <property type="entry name" value="Histone"/>
    <property type="match status" value="1"/>
</dbReference>
<dbReference type="GO" id="GO:0005634">
    <property type="term" value="C:nucleus"/>
    <property type="evidence" value="ECO:0007669"/>
    <property type="project" value="UniProtKB-SubCell"/>
</dbReference>
<dbReference type="AlphaFoldDB" id="A0AAD5KHG2"/>
<evidence type="ECO:0000259" key="9">
    <source>
        <dbReference type="Pfam" id="PF00125"/>
    </source>
</evidence>
<feature type="region of interest" description="Disordered" evidence="8">
    <location>
        <begin position="1"/>
        <end position="53"/>
    </location>
</feature>
<keyword evidence="7" id="KW-0544">Nucleosome core</keyword>
<dbReference type="GO" id="GO:0046982">
    <property type="term" value="F:protein heterodimerization activity"/>
    <property type="evidence" value="ECO:0007669"/>
    <property type="project" value="InterPro"/>
</dbReference>
<protein>
    <recommendedName>
        <fullName evidence="9">Core Histone H2A/H2B/H3 domain-containing protein</fullName>
    </recommendedName>
</protein>
<comment type="similarity">
    <text evidence="3">Belongs to the histone H3 family.</text>
</comment>
<dbReference type="GO" id="GO:0000786">
    <property type="term" value="C:nucleosome"/>
    <property type="evidence" value="ECO:0007669"/>
    <property type="project" value="UniProtKB-KW"/>
</dbReference>
<evidence type="ECO:0000256" key="3">
    <source>
        <dbReference type="ARBA" id="ARBA00010343"/>
    </source>
</evidence>
<evidence type="ECO:0000256" key="6">
    <source>
        <dbReference type="ARBA" id="ARBA00023242"/>
    </source>
</evidence>
<dbReference type="EMBL" id="WJBH02000010">
    <property type="protein sequence ID" value="KAI9552334.1"/>
    <property type="molecule type" value="Genomic_DNA"/>
</dbReference>
<dbReference type="InterPro" id="IPR009072">
    <property type="entry name" value="Histone-fold"/>
</dbReference>
<dbReference type="Proteomes" id="UP000820818">
    <property type="component" value="Linkage Group LG10"/>
</dbReference>
<evidence type="ECO:0000256" key="8">
    <source>
        <dbReference type="SAM" id="MobiDB-lite"/>
    </source>
</evidence>
<dbReference type="PRINTS" id="PR00622">
    <property type="entry name" value="HISTONEH3"/>
</dbReference>
<dbReference type="GO" id="GO:0003677">
    <property type="term" value="F:DNA binding"/>
    <property type="evidence" value="ECO:0007669"/>
    <property type="project" value="UniProtKB-KW"/>
</dbReference>
<feature type="compositionally biased region" description="Polar residues" evidence="8">
    <location>
        <begin position="10"/>
        <end position="23"/>
    </location>
</feature>
<accession>A0AAD5KHG2</accession>